<organism evidence="1 2">
    <name type="scientific">Paractinoplanes ferrugineus</name>
    <dbReference type="NCBI Taxonomy" id="113564"/>
    <lineage>
        <taxon>Bacteria</taxon>
        <taxon>Bacillati</taxon>
        <taxon>Actinomycetota</taxon>
        <taxon>Actinomycetes</taxon>
        <taxon>Micromonosporales</taxon>
        <taxon>Micromonosporaceae</taxon>
        <taxon>Paractinoplanes</taxon>
    </lineage>
</organism>
<keyword evidence="2" id="KW-1185">Reference proteome</keyword>
<reference evidence="1" key="1">
    <citation type="submission" date="2021-01" db="EMBL/GenBank/DDBJ databases">
        <title>Whole genome shotgun sequence of Actinoplanes ferrugineus NBRC 15555.</title>
        <authorList>
            <person name="Komaki H."/>
            <person name="Tamura T."/>
        </authorList>
    </citation>
    <scope>NUCLEOTIDE SEQUENCE</scope>
    <source>
        <strain evidence="1">NBRC 15555</strain>
    </source>
</reference>
<dbReference type="Proteomes" id="UP000598174">
    <property type="component" value="Unassembled WGS sequence"/>
</dbReference>
<protein>
    <submittedName>
        <fullName evidence="1">Uncharacterized protein</fullName>
    </submittedName>
</protein>
<evidence type="ECO:0000313" key="2">
    <source>
        <dbReference type="Proteomes" id="UP000598174"/>
    </source>
</evidence>
<evidence type="ECO:0000313" key="1">
    <source>
        <dbReference type="EMBL" id="GIE15925.1"/>
    </source>
</evidence>
<gene>
    <name evidence="1" type="ORF">Afe05nite_77650</name>
</gene>
<dbReference type="EMBL" id="BOMM01000074">
    <property type="protein sequence ID" value="GIE15925.1"/>
    <property type="molecule type" value="Genomic_DNA"/>
</dbReference>
<dbReference type="Pfam" id="PF20555">
    <property type="entry name" value="DUF6767"/>
    <property type="match status" value="1"/>
</dbReference>
<accession>A0A919J7F8</accession>
<comment type="caution">
    <text evidence="1">The sequence shown here is derived from an EMBL/GenBank/DDBJ whole genome shotgun (WGS) entry which is preliminary data.</text>
</comment>
<dbReference type="AlphaFoldDB" id="A0A919J7F8"/>
<proteinExistence type="predicted"/>
<name>A0A919J7F8_9ACTN</name>
<sequence>MVEAITVNARETDEMCPLRPGDQCRLCQLGATGPRDCPLVYLVMTDDELRAGVLESVARYELAGTSGTPISR</sequence>
<dbReference type="InterPro" id="IPR046658">
    <property type="entry name" value="DUF6767"/>
</dbReference>